<evidence type="ECO:0000259" key="10">
    <source>
        <dbReference type="PROSITE" id="PS50893"/>
    </source>
</evidence>
<dbReference type="GO" id="GO:0016020">
    <property type="term" value="C:membrane"/>
    <property type="evidence" value="ECO:0007669"/>
    <property type="project" value="UniProtKB-SubCell"/>
</dbReference>
<evidence type="ECO:0008006" key="13">
    <source>
        <dbReference type="Google" id="ProtNLM"/>
    </source>
</evidence>
<gene>
    <name evidence="12" type="ORF">g.23641</name>
</gene>
<sequence>MDFKKKERNENPKESASLLSKTFFLWVMKIIFRGKEVKEDEVPKPMKDDVSDTLGSRLHKRWMETLVQANAKGQRPSLIKAVLKEFGPRYLTLGLVFFLSDILSGLVRPFLLGKLLSHFSPSSTSSQVEGVLYALGLCSTFFFGSLLMEQYFVASQMSGVQLRVACISVVYRKCLRLGRNAFASTSAGQIVNLISNDVSRFEMAGVLVNCMIYTPLVAIILFYMVLTTTGIPGFVGFSFVLVIMAIQGYNGKLASKFRLQMAKRTDERVRLMDEIISGIQVIKMYAWEKPFESLICEARRREVSAYRKTAYLRATHHVFNIFTTRMALFLTMLTVVLLESQLTAEFVFVLSLYFTQLTFSLTGLFVRGFQEIAECYVSIKRLEEFLLQDEFGSKIDYATYRNPNLFKNKKSHDKMNGSANGAELYHHNYENGFINQAFEKEREDQTAYSVEMKNVNARWLPNSNDLTLKNINLKIKKGMMVGVIGTVGAGKSSLLQLLLGELETCQGEIKIKGTVSYSSQEAWIFAGSVRQNILFGQEYNKRRYNRVTKACSLERDFELLPRGDLTLVGERGASLSGGQKARINLARAVYKEVDIYLLDDPLSAVDAHVGKHLFQDCLEDFLHGKTIILVTHQIHHLTHADHLVLLNNNAIEMQGPFWELQNAGLDYSAFMETSESIKDGSEEVNFQKQISRSISYASTKSHSSNYGKDEFEQVNDFETTEREKEETTHLPTKELYLGYLKAGINYCGAFIILLMFAFTQVLASGCDYWVTYWTSIEISRQNQPDPKLWNSITFSVFHGIIVLILFISASIRGISFYEATINCTRGIHRKMFKSVIGTHLSFFHNNPSGRILNRFSKDLGSVDELLSKALMDVGQCFGMIIGALTITVMINQWFIIPIIIITIISGYVRQIFVHISKNLKRIEGVARSPVFSHLNATLQGLTTIRVNKAEKQLLEEFDQHQDYHTGSLFLFYSSTTAFSYALTCLSNSFITIVILSFLIFHNTGSNIGLTINQVVVIGIYLQWGIRMSAEITNQMTSCERLLEYTKFELEENNPDRKQKVPEKWPTHGQLEMKHVYLRYSKSEPYVIKDLSLTIQPKQKVGIVGRTGAGKSSLIGGLFHLMEVTGIISIDNIDTSTLLLEDLRSRISIIPQDPILFSGTLRRNLDPFHNFPDHLLWTVLEEIEMRGVEGISLDMKVMDGGANFSVGQRQLICLARAILRNNKILVLDEATANVDPHTDALIQKTIRRKFVEQTVLTIAHRLNTIMDSDKVLVLDAGMLVEFDHPYKLLQNHEGIFFHLVQQTGKSMASHLTDLARDNYQKSMSL</sequence>
<evidence type="ECO:0000256" key="4">
    <source>
        <dbReference type="ARBA" id="ARBA00022692"/>
    </source>
</evidence>
<feature type="domain" description="ABC transporter" evidence="10">
    <location>
        <begin position="450"/>
        <end position="673"/>
    </location>
</feature>
<dbReference type="InterPro" id="IPR011527">
    <property type="entry name" value="ABC1_TM_dom"/>
</dbReference>
<name>A0A1B6E1C9_9HEMI</name>
<protein>
    <recommendedName>
        <fullName evidence="13">Multidrug resistance-associated protein lethal(2)03659</fullName>
    </recommendedName>
</protein>
<dbReference type="PROSITE" id="PS50929">
    <property type="entry name" value="ABC_TM1F"/>
    <property type="match status" value="2"/>
</dbReference>
<comment type="subcellular location">
    <subcellularLocation>
        <location evidence="1">Membrane</location>
        <topology evidence="1">Multi-pass membrane protein</topology>
    </subcellularLocation>
</comment>
<dbReference type="Gene3D" id="1.20.1560.10">
    <property type="entry name" value="ABC transporter type 1, transmembrane domain"/>
    <property type="match status" value="2"/>
</dbReference>
<dbReference type="SMART" id="SM00382">
    <property type="entry name" value="AAA"/>
    <property type="match status" value="2"/>
</dbReference>
<organism evidence="12">
    <name type="scientific">Clastoptera arizonana</name>
    <name type="common">Arizona spittle bug</name>
    <dbReference type="NCBI Taxonomy" id="38151"/>
    <lineage>
        <taxon>Eukaryota</taxon>
        <taxon>Metazoa</taxon>
        <taxon>Ecdysozoa</taxon>
        <taxon>Arthropoda</taxon>
        <taxon>Hexapoda</taxon>
        <taxon>Insecta</taxon>
        <taxon>Pterygota</taxon>
        <taxon>Neoptera</taxon>
        <taxon>Paraneoptera</taxon>
        <taxon>Hemiptera</taxon>
        <taxon>Auchenorrhyncha</taxon>
        <taxon>Cercopoidea</taxon>
        <taxon>Clastopteridae</taxon>
        <taxon>Clastoptera</taxon>
    </lineage>
</organism>
<feature type="transmembrane region" description="Helical" evidence="9">
    <location>
        <begin position="743"/>
        <end position="763"/>
    </location>
</feature>
<keyword evidence="7 9" id="KW-1133">Transmembrane helix</keyword>
<feature type="transmembrane region" description="Helical" evidence="9">
    <location>
        <begin position="1006"/>
        <end position="1025"/>
    </location>
</feature>
<dbReference type="PROSITE" id="PS50893">
    <property type="entry name" value="ABC_TRANSPORTER_2"/>
    <property type="match status" value="2"/>
</dbReference>
<evidence type="ECO:0000259" key="11">
    <source>
        <dbReference type="PROSITE" id="PS50929"/>
    </source>
</evidence>
<dbReference type="CDD" id="cd03244">
    <property type="entry name" value="ABCC_MRP_domain2"/>
    <property type="match status" value="1"/>
</dbReference>
<evidence type="ECO:0000256" key="8">
    <source>
        <dbReference type="ARBA" id="ARBA00023136"/>
    </source>
</evidence>
<dbReference type="CDD" id="cd18579">
    <property type="entry name" value="ABC_6TM_ABCC_D1"/>
    <property type="match status" value="1"/>
</dbReference>
<feature type="transmembrane region" description="Helical" evidence="9">
    <location>
        <begin position="344"/>
        <end position="366"/>
    </location>
</feature>
<keyword evidence="6" id="KW-0067">ATP-binding</keyword>
<dbReference type="FunFam" id="1.20.1560.10:FF:000014">
    <property type="entry name" value="Multidrug resistance-associated protein member 4"/>
    <property type="match status" value="1"/>
</dbReference>
<evidence type="ECO:0000256" key="5">
    <source>
        <dbReference type="ARBA" id="ARBA00022741"/>
    </source>
</evidence>
<dbReference type="InterPro" id="IPR027417">
    <property type="entry name" value="P-loop_NTPase"/>
</dbReference>
<feature type="domain" description="ABC transmembrane type-1" evidence="11">
    <location>
        <begin position="93"/>
        <end position="365"/>
    </location>
</feature>
<dbReference type="EMBL" id="GEDC01005565">
    <property type="protein sequence ID" value="JAS31733.1"/>
    <property type="molecule type" value="Transcribed_RNA"/>
</dbReference>
<feature type="transmembrane region" description="Helical" evidence="9">
    <location>
        <begin position="977"/>
        <end position="1000"/>
    </location>
</feature>
<keyword evidence="4 9" id="KW-0812">Transmembrane</keyword>
<dbReference type="InterPro" id="IPR050173">
    <property type="entry name" value="ABC_transporter_C-like"/>
</dbReference>
<dbReference type="PANTHER" id="PTHR24223">
    <property type="entry name" value="ATP-BINDING CASSETTE SUB-FAMILY C"/>
    <property type="match status" value="1"/>
</dbReference>
<dbReference type="InterPro" id="IPR017871">
    <property type="entry name" value="ABC_transporter-like_CS"/>
</dbReference>
<comment type="similarity">
    <text evidence="2">Belongs to the ABC transporter superfamily. ABCC family. Conjugate transporter (TC 3.A.1.208) subfamily.</text>
</comment>
<keyword evidence="8 9" id="KW-0472">Membrane</keyword>
<dbReference type="PANTHER" id="PTHR24223:SF456">
    <property type="entry name" value="MULTIDRUG RESISTANCE-ASSOCIATED PROTEIN LETHAL(2)03659"/>
    <property type="match status" value="1"/>
</dbReference>
<dbReference type="InterPro" id="IPR044726">
    <property type="entry name" value="ABCC_6TM_D2"/>
</dbReference>
<feature type="transmembrane region" description="Helical" evidence="9">
    <location>
        <begin position="206"/>
        <end position="225"/>
    </location>
</feature>
<dbReference type="GO" id="GO:0016887">
    <property type="term" value="F:ATP hydrolysis activity"/>
    <property type="evidence" value="ECO:0007669"/>
    <property type="project" value="InterPro"/>
</dbReference>
<dbReference type="InterPro" id="IPR003593">
    <property type="entry name" value="AAA+_ATPase"/>
</dbReference>
<dbReference type="CDD" id="cd03250">
    <property type="entry name" value="ABCC_MRP_domain1"/>
    <property type="match status" value="1"/>
</dbReference>
<dbReference type="InterPro" id="IPR003439">
    <property type="entry name" value="ABC_transporter-like_ATP-bd"/>
</dbReference>
<evidence type="ECO:0000313" key="12">
    <source>
        <dbReference type="EMBL" id="JAS31733.1"/>
    </source>
</evidence>
<dbReference type="Gene3D" id="3.40.50.300">
    <property type="entry name" value="P-loop containing nucleotide triphosphate hydrolases"/>
    <property type="match status" value="2"/>
</dbReference>
<feature type="domain" description="ABC transmembrane type-1" evidence="11">
    <location>
        <begin position="750"/>
        <end position="1040"/>
    </location>
</feature>
<keyword evidence="3" id="KW-0813">Transport</keyword>
<evidence type="ECO:0000256" key="1">
    <source>
        <dbReference type="ARBA" id="ARBA00004141"/>
    </source>
</evidence>
<dbReference type="InterPro" id="IPR044746">
    <property type="entry name" value="ABCC_6TM_D1"/>
</dbReference>
<evidence type="ECO:0000256" key="2">
    <source>
        <dbReference type="ARBA" id="ARBA00009726"/>
    </source>
</evidence>
<feature type="transmembrane region" description="Helical" evidence="9">
    <location>
        <begin position="131"/>
        <end position="153"/>
    </location>
</feature>
<dbReference type="PROSITE" id="PS00211">
    <property type="entry name" value="ABC_TRANSPORTER_1"/>
    <property type="match status" value="2"/>
</dbReference>
<feature type="transmembrane region" description="Helical" evidence="9">
    <location>
        <begin position="317"/>
        <end position="338"/>
    </location>
</feature>
<dbReference type="CDD" id="cd18580">
    <property type="entry name" value="ABC_6TM_ABCC_D2"/>
    <property type="match status" value="1"/>
</dbReference>
<evidence type="ECO:0000256" key="7">
    <source>
        <dbReference type="ARBA" id="ARBA00022989"/>
    </source>
</evidence>
<feature type="transmembrane region" description="Helical" evidence="9">
    <location>
        <begin position="90"/>
        <end position="111"/>
    </location>
</feature>
<dbReference type="FunFam" id="3.40.50.300:FF:000163">
    <property type="entry name" value="Multidrug resistance-associated protein member 4"/>
    <property type="match status" value="1"/>
</dbReference>
<dbReference type="InterPro" id="IPR036640">
    <property type="entry name" value="ABC1_TM_sf"/>
</dbReference>
<proteinExistence type="inferred from homology"/>
<dbReference type="FunFam" id="1.20.1560.10:FF:000026">
    <property type="entry name" value="Multidrug resistance-associated protein lethal(2)03659"/>
    <property type="match status" value="1"/>
</dbReference>
<feature type="domain" description="ABC transporter" evidence="10">
    <location>
        <begin position="1070"/>
        <end position="1300"/>
    </location>
</feature>
<dbReference type="SUPFAM" id="SSF52540">
    <property type="entry name" value="P-loop containing nucleoside triphosphate hydrolases"/>
    <property type="match status" value="2"/>
</dbReference>
<feature type="transmembrane region" description="Helical" evidence="9">
    <location>
        <begin position="788"/>
        <end position="807"/>
    </location>
</feature>
<dbReference type="SUPFAM" id="SSF90123">
    <property type="entry name" value="ABC transporter transmembrane region"/>
    <property type="match status" value="2"/>
</dbReference>
<dbReference type="FunFam" id="3.40.50.300:FF:000482">
    <property type="entry name" value="Multidrug resistance-associated protein member 4"/>
    <property type="match status" value="1"/>
</dbReference>
<dbReference type="Pfam" id="PF00005">
    <property type="entry name" value="ABC_tran"/>
    <property type="match status" value="2"/>
</dbReference>
<dbReference type="GO" id="GO:0140359">
    <property type="term" value="F:ABC-type transporter activity"/>
    <property type="evidence" value="ECO:0007669"/>
    <property type="project" value="InterPro"/>
</dbReference>
<accession>A0A1B6E1C9</accession>
<dbReference type="Pfam" id="PF00664">
    <property type="entry name" value="ABC_membrane"/>
    <property type="match status" value="2"/>
</dbReference>
<evidence type="ECO:0000256" key="9">
    <source>
        <dbReference type="SAM" id="Phobius"/>
    </source>
</evidence>
<dbReference type="GO" id="GO:0005524">
    <property type="term" value="F:ATP binding"/>
    <property type="evidence" value="ECO:0007669"/>
    <property type="project" value="UniProtKB-KW"/>
</dbReference>
<evidence type="ECO:0000256" key="6">
    <source>
        <dbReference type="ARBA" id="ARBA00022840"/>
    </source>
</evidence>
<keyword evidence="5" id="KW-0547">Nucleotide-binding</keyword>
<evidence type="ECO:0000256" key="3">
    <source>
        <dbReference type="ARBA" id="ARBA00022448"/>
    </source>
</evidence>
<feature type="transmembrane region" description="Helical" evidence="9">
    <location>
        <begin position="231"/>
        <end position="249"/>
    </location>
</feature>
<reference evidence="12" key="1">
    <citation type="submission" date="2015-12" db="EMBL/GenBank/DDBJ databases">
        <title>De novo transcriptome assembly of four potential Pierce s Disease insect vectors from Arizona vineyards.</title>
        <authorList>
            <person name="Tassone E.E."/>
        </authorList>
    </citation>
    <scope>NUCLEOTIDE SEQUENCE</scope>
</reference>